<protein>
    <submittedName>
        <fullName evidence="3">Carbon monoxide dehydrogenase subunit G</fullName>
    </submittedName>
</protein>
<feature type="compositionally biased region" description="Low complexity" evidence="1">
    <location>
        <begin position="154"/>
        <end position="170"/>
    </location>
</feature>
<keyword evidence="4" id="KW-1185">Reference proteome</keyword>
<feature type="transmembrane region" description="Helical" evidence="2">
    <location>
        <begin position="274"/>
        <end position="291"/>
    </location>
</feature>
<dbReference type="InterPro" id="IPR023393">
    <property type="entry name" value="START-like_dom_sf"/>
</dbReference>
<reference evidence="3 4" key="1">
    <citation type="submission" date="2020-07" db="EMBL/GenBank/DDBJ databases">
        <title>Genomic Encyclopedia of Type Strains, Phase III (KMG-III): the genomes of soil and plant-associated and newly described type strains.</title>
        <authorList>
            <person name="Whitman W."/>
        </authorList>
    </citation>
    <scope>NUCLEOTIDE SEQUENCE [LARGE SCALE GENOMIC DNA]</scope>
    <source>
        <strain evidence="3 4">CECT 8576</strain>
    </source>
</reference>
<evidence type="ECO:0000256" key="1">
    <source>
        <dbReference type="SAM" id="MobiDB-lite"/>
    </source>
</evidence>
<dbReference type="Proteomes" id="UP000548304">
    <property type="component" value="Unassembled WGS sequence"/>
</dbReference>
<dbReference type="PANTHER" id="PTHR38588">
    <property type="entry name" value="BLL0334 PROTEIN"/>
    <property type="match status" value="1"/>
</dbReference>
<dbReference type="Gene3D" id="3.30.530.20">
    <property type="match status" value="1"/>
</dbReference>
<organism evidence="3 4">
    <name type="scientific">Actinopolyspora biskrensis</name>
    <dbReference type="NCBI Taxonomy" id="1470178"/>
    <lineage>
        <taxon>Bacteria</taxon>
        <taxon>Bacillati</taxon>
        <taxon>Actinomycetota</taxon>
        <taxon>Actinomycetes</taxon>
        <taxon>Actinopolysporales</taxon>
        <taxon>Actinopolysporaceae</taxon>
        <taxon>Actinopolyspora</taxon>
    </lineage>
</organism>
<dbReference type="CDD" id="cd07823">
    <property type="entry name" value="SRPBCC_5"/>
    <property type="match status" value="1"/>
</dbReference>
<evidence type="ECO:0000313" key="3">
    <source>
        <dbReference type="EMBL" id="NYH79109.1"/>
    </source>
</evidence>
<dbReference type="Pfam" id="PF06240">
    <property type="entry name" value="COXG"/>
    <property type="match status" value="1"/>
</dbReference>
<dbReference type="PANTHER" id="PTHR38588:SF1">
    <property type="entry name" value="BLL0334 PROTEIN"/>
    <property type="match status" value="1"/>
</dbReference>
<comment type="caution">
    <text evidence="3">The sequence shown here is derived from an EMBL/GenBank/DDBJ whole genome shotgun (WGS) entry which is preliminary data.</text>
</comment>
<keyword evidence="2" id="KW-0812">Transmembrane</keyword>
<keyword evidence="2" id="KW-0472">Membrane</keyword>
<dbReference type="EMBL" id="JACBYW010000004">
    <property type="protein sequence ID" value="NYH79109.1"/>
    <property type="molecule type" value="Genomic_DNA"/>
</dbReference>
<dbReference type="InterPro" id="IPR010419">
    <property type="entry name" value="CO_DH_gsu"/>
</dbReference>
<gene>
    <name evidence="3" type="ORF">FHR84_002443</name>
</gene>
<evidence type="ECO:0000313" key="4">
    <source>
        <dbReference type="Proteomes" id="UP000548304"/>
    </source>
</evidence>
<evidence type="ECO:0000256" key="2">
    <source>
        <dbReference type="SAM" id="Phobius"/>
    </source>
</evidence>
<sequence>MRGGPVQLEHEFTVPVPVDDAWQALLDLERVAPCMPGATLKSVEGNEFSGSVKVKLGPVSLLYKGSGSFASVDPEARRAVVEASGKDSRGNGTASATVSATLRSEGASTAVHVDTDLKVTGKPAQLGRGLISEVAEKLINQFADCLAERLTGTEPGQAAAPATAEETAGTTGDGDGPSVSGNGHLPEGEQPAPAGEQADEQERQEIPEGRTGWKVTGVESSGQRPHSEAARTGGGGSPEGATPGGKREAAELSGSSEDVVDLLGTAGVPVLKRLAPVAAVVAGLVVVLVVLRRRARGRQ</sequence>
<feature type="region of interest" description="Disordered" evidence="1">
    <location>
        <begin position="154"/>
        <end position="253"/>
    </location>
</feature>
<proteinExistence type="predicted"/>
<dbReference type="AlphaFoldDB" id="A0A852YZZ2"/>
<accession>A0A852YZZ2</accession>
<keyword evidence="2" id="KW-1133">Transmembrane helix</keyword>
<name>A0A852YZZ2_9ACTN</name>
<dbReference type="SUPFAM" id="SSF55961">
    <property type="entry name" value="Bet v1-like"/>
    <property type="match status" value="1"/>
</dbReference>